<evidence type="ECO:0000313" key="5">
    <source>
        <dbReference type="Proteomes" id="UP000320095"/>
    </source>
</evidence>
<dbReference type="InterPro" id="IPR011251">
    <property type="entry name" value="Luciferase-like_dom"/>
</dbReference>
<dbReference type="RefSeq" id="WP_140687219.1">
    <property type="nucleotide sequence ID" value="NZ_RCZG01000001.1"/>
</dbReference>
<dbReference type="PANTHER" id="PTHR30137">
    <property type="entry name" value="LUCIFERASE-LIKE MONOOXYGENASE"/>
    <property type="match status" value="1"/>
</dbReference>
<evidence type="ECO:0000256" key="2">
    <source>
        <dbReference type="ARBA" id="ARBA00023033"/>
    </source>
</evidence>
<keyword evidence="2" id="KW-0503">Monooxygenase</keyword>
<keyword evidence="1" id="KW-0560">Oxidoreductase</keyword>
<accession>A0A502EFU0</accession>
<evidence type="ECO:0000256" key="1">
    <source>
        <dbReference type="ARBA" id="ARBA00023002"/>
    </source>
</evidence>
<dbReference type="GO" id="GO:0016705">
    <property type="term" value="F:oxidoreductase activity, acting on paired donors, with incorporation or reduction of molecular oxygen"/>
    <property type="evidence" value="ECO:0007669"/>
    <property type="project" value="InterPro"/>
</dbReference>
<organism evidence="4 5">
    <name type="scientific">Mycolicibacterium hodleri</name>
    <dbReference type="NCBI Taxonomy" id="49897"/>
    <lineage>
        <taxon>Bacteria</taxon>
        <taxon>Bacillati</taxon>
        <taxon>Actinomycetota</taxon>
        <taxon>Actinomycetes</taxon>
        <taxon>Mycobacteriales</taxon>
        <taxon>Mycobacteriaceae</taxon>
        <taxon>Mycolicibacterium</taxon>
    </lineage>
</organism>
<dbReference type="InterPro" id="IPR050766">
    <property type="entry name" value="Bact_Lucif_Oxidored"/>
</dbReference>
<dbReference type="SUPFAM" id="SSF51679">
    <property type="entry name" value="Bacterial luciferase-like"/>
    <property type="match status" value="1"/>
</dbReference>
<proteinExistence type="predicted"/>
<dbReference type="Proteomes" id="UP000320095">
    <property type="component" value="Unassembled WGS sequence"/>
</dbReference>
<reference evidence="4 5" key="1">
    <citation type="journal article" date="2019" name="Environ. Microbiol.">
        <title>Species interactions and distinct microbial communities in high Arctic permafrost affected cryosols are associated with the CH4 and CO2 gas fluxes.</title>
        <authorList>
            <person name="Altshuler I."/>
            <person name="Hamel J."/>
            <person name="Turney S."/>
            <person name="Magnuson E."/>
            <person name="Levesque R."/>
            <person name="Greer C."/>
            <person name="Whyte L.G."/>
        </authorList>
    </citation>
    <scope>NUCLEOTIDE SEQUENCE [LARGE SCALE GENOMIC DNA]</scope>
    <source>
        <strain evidence="4 5">S5.20</strain>
    </source>
</reference>
<evidence type="ECO:0000313" key="4">
    <source>
        <dbReference type="EMBL" id="TPG36548.1"/>
    </source>
</evidence>
<dbReference type="GO" id="GO:0004497">
    <property type="term" value="F:monooxygenase activity"/>
    <property type="evidence" value="ECO:0007669"/>
    <property type="project" value="UniProtKB-KW"/>
</dbReference>
<comment type="caution">
    <text evidence="4">The sequence shown here is derived from an EMBL/GenBank/DDBJ whole genome shotgun (WGS) entry which is preliminary data.</text>
</comment>
<sequence length="327" mass="35936">MKVGLYFDLRNPPGWQQDWRRLYGFTMEVCEEADRLGIGSLWFSEHHLFIDGYLNQPLTFAAAVAARTRQARLGTAVMVAPIRRAAQIAEEATVVDLVSGGRLDLGLGTGYRKPEFDLYEESLIGRYDRTDGRVREMRALWASGALKPPPLQDSIPIWLGYQGPKGARRAGMLGEGLLSVNGALLDPYREGLIAGGHDPAAARMAGALSAFITDDPERDWPAVAKHVSWQADSYRIHMVDGTDQPAPKPVDAERIRQKGLTTGFHGLVVDTPQNVASQVREVTHGLPVETVFFWVSIAGMPEDMVMRHMQTICVDLAPLMADSGVAT</sequence>
<dbReference type="GO" id="GO:0005829">
    <property type="term" value="C:cytosol"/>
    <property type="evidence" value="ECO:0007669"/>
    <property type="project" value="TreeGrafter"/>
</dbReference>
<dbReference type="OrthoDB" id="3209103at2"/>
<dbReference type="CDD" id="cd01097">
    <property type="entry name" value="Tetrahydromethanopterin_reductase"/>
    <property type="match status" value="1"/>
</dbReference>
<dbReference type="Pfam" id="PF00296">
    <property type="entry name" value="Bac_luciferase"/>
    <property type="match status" value="1"/>
</dbReference>
<dbReference type="Gene3D" id="3.20.20.30">
    <property type="entry name" value="Luciferase-like domain"/>
    <property type="match status" value="1"/>
</dbReference>
<dbReference type="InterPro" id="IPR036661">
    <property type="entry name" value="Luciferase-like_sf"/>
</dbReference>
<evidence type="ECO:0000259" key="3">
    <source>
        <dbReference type="Pfam" id="PF00296"/>
    </source>
</evidence>
<protein>
    <submittedName>
        <fullName evidence="4">LLM class flavin-dependent oxidoreductase</fullName>
    </submittedName>
</protein>
<dbReference type="EMBL" id="RCZG01000001">
    <property type="protein sequence ID" value="TPG36548.1"/>
    <property type="molecule type" value="Genomic_DNA"/>
</dbReference>
<feature type="domain" description="Luciferase-like" evidence="3">
    <location>
        <begin position="24"/>
        <end position="283"/>
    </location>
</feature>
<dbReference type="AlphaFoldDB" id="A0A502EFU0"/>
<keyword evidence="5" id="KW-1185">Reference proteome</keyword>
<gene>
    <name evidence="4" type="ORF">EAH80_00835</name>
</gene>
<name>A0A502EFU0_9MYCO</name>
<dbReference type="PANTHER" id="PTHR30137:SF8">
    <property type="entry name" value="BLR5498 PROTEIN"/>
    <property type="match status" value="1"/>
</dbReference>